<keyword evidence="1" id="KW-0479">Metal-binding</keyword>
<gene>
    <name evidence="4" type="ORF">NMU03_07765</name>
</gene>
<evidence type="ECO:0000313" key="5">
    <source>
        <dbReference type="Proteomes" id="UP001060112"/>
    </source>
</evidence>
<evidence type="ECO:0000256" key="1">
    <source>
        <dbReference type="ARBA" id="ARBA00022723"/>
    </source>
</evidence>
<keyword evidence="5" id="KW-1185">Reference proteome</keyword>
<dbReference type="Proteomes" id="UP001060112">
    <property type="component" value="Chromosome"/>
</dbReference>
<dbReference type="EMBL" id="CP101620">
    <property type="protein sequence ID" value="UTY40651.1"/>
    <property type="molecule type" value="Genomic_DNA"/>
</dbReference>
<keyword evidence="3" id="KW-0411">Iron-sulfur</keyword>
<accession>A0ABY5I8R2</accession>
<evidence type="ECO:0000313" key="4">
    <source>
        <dbReference type="EMBL" id="UTY40651.1"/>
    </source>
</evidence>
<keyword evidence="2" id="KW-0408">Iron</keyword>
<organism evidence="4 5">
    <name type="scientific">Allocoprobacillus halotolerans</name>
    <dbReference type="NCBI Taxonomy" id="2944914"/>
    <lineage>
        <taxon>Bacteria</taxon>
        <taxon>Bacillati</taxon>
        <taxon>Bacillota</taxon>
        <taxon>Erysipelotrichia</taxon>
        <taxon>Erysipelotrichales</taxon>
        <taxon>Erysipelotrichaceae</taxon>
        <taxon>Allocoprobacillus</taxon>
    </lineage>
</organism>
<dbReference type="Gene3D" id="3.80.30.30">
    <property type="match status" value="1"/>
</dbReference>
<dbReference type="PANTHER" id="PTHR43432">
    <property type="entry name" value="SLR0285 PROTEIN"/>
    <property type="match status" value="1"/>
</dbReference>
<reference evidence="4" key="1">
    <citation type="submission" date="2022-07" db="EMBL/GenBank/DDBJ databases">
        <title>Faecal culturing of patients with breast cancer.</title>
        <authorList>
            <person name="Teng N.M.Y."/>
            <person name="Kiu R."/>
            <person name="Evans R."/>
            <person name="Baker D.J."/>
            <person name="Zenner C."/>
            <person name="Robinson S.D."/>
            <person name="Hall L.J."/>
        </authorList>
    </citation>
    <scope>NUCLEOTIDE SEQUENCE</scope>
    <source>
        <strain evidence="4">LH1062</strain>
    </source>
</reference>
<proteinExistence type="predicted"/>
<dbReference type="RefSeq" id="WP_290142088.1">
    <property type="nucleotide sequence ID" value="NZ_CP101620.1"/>
</dbReference>
<dbReference type="InterPro" id="IPR040086">
    <property type="entry name" value="MJ0683-like"/>
</dbReference>
<dbReference type="PANTHER" id="PTHR43432:SF6">
    <property type="entry name" value="RADICAL SAM CORE DOMAIN-CONTAINING PROTEIN"/>
    <property type="match status" value="1"/>
</dbReference>
<name>A0ABY5I8R2_9FIRM</name>
<evidence type="ECO:0000256" key="3">
    <source>
        <dbReference type="ARBA" id="ARBA00023014"/>
    </source>
</evidence>
<sequence length="147" mass="17351">MDHAVSIERILKAMETFYHSGIRTTCFISPIFPGITDVKAIIQRAKNQCHLIWLENLNLRVNYKSTIMSYIQEKYPHLLLLYQDIYNHGQLDYWQDLDQELQTFAKEIGLDYVTNDDSMQRAFDEPPIIVNYFYHSQIKKAATKKSE</sequence>
<evidence type="ECO:0000256" key="2">
    <source>
        <dbReference type="ARBA" id="ARBA00023004"/>
    </source>
</evidence>
<protein>
    <submittedName>
        <fullName evidence="4">Uncharacterized protein</fullName>
    </submittedName>
</protein>